<dbReference type="InterPro" id="IPR015943">
    <property type="entry name" value="WD40/YVTN_repeat-like_dom_sf"/>
</dbReference>
<keyword evidence="1" id="KW-0732">Signal</keyword>
<dbReference type="KEGG" id="pbs:Plabr_R0045"/>
<dbReference type="Gene3D" id="2.130.10.10">
    <property type="entry name" value="YVTN repeat-like/Quinoprotein amine dehydrogenase"/>
    <property type="match status" value="1"/>
</dbReference>
<evidence type="ECO:0000313" key="4">
    <source>
        <dbReference type="Proteomes" id="UP000006860"/>
    </source>
</evidence>
<keyword evidence="4" id="KW-1185">Reference proteome</keyword>
<dbReference type="OrthoDB" id="9815737at2"/>
<accession>F0SHB8</accession>
<dbReference type="HOGENOM" id="CLU_027480_2_2_0"/>
<dbReference type="InterPro" id="IPR011047">
    <property type="entry name" value="Quinoprotein_ADH-like_sf"/>
</dbReference>
<dbReference type="InterPro" id="IPR002372">
    <property type="entry name" value="PQQ_rpt_dom"/>
</dbReference>
<dbReference type="AlphaFoldDB" id="F0SHB8"/>
<dbReference type="STRING" id="756272.Plabr_R0045"/>
<organism evidence="3 4">
    <name type="scientific">Rubinisphaera brasiliensis (strain ATCC 49424 / DSM 5305 / JCM 21570 / IAM 15109 / NBRC 103401 / IFAM 1448)</name>
    <name type="common">Planctomyces brasiliensis</name>
    <dbReference type="NCBI Taxonomy" id="756272"/>
    <lineage>
        <taxon>Bacteria</taxon>
        <taxon>Pseudomonadati</taxon>
        <taxon>Planctomycetota</taxon>
        <taxon>Planctomycetia</taxon>
        <taxon>Planctomycetales</taxon>
        <taxon>Planctomycetaceae</taxon>
        <taxon>Rubinisphaera</taxon>
    </lineage>
</organism>
<evidence type="ECO:0000313" key="3">
    <source>
        <dbReference type="EMBL" id="ADY61673.1"/>
    </source>
</evidence>
<sequence length="457" mass="50680">MNLLKIRKLRMPLVLCLSGLFATGCSRPEDKSGGSNASEKSGETEMVDTWEYHRDDMLDLSAFGRWPALGGAYLNSFSPAEDLKATWEGAKPPFAWSVEIGSGYSVPVVGEDELYVFHRVGDEEFIDCRNLETGELRWQFGQPTAYECEVAYSNGPYSTPALDEERLYALGTESKLYCLRRSDGELVWIRYLQDEYEPEAGDFPVGSSPLVVGDKVFVNLGGTKGKSTVVAFDKLSGEPLWTALDDGRSYATPRYAKVAGVEHLLIFSDKYLSSLNPENGEIRWQVEFGVKKSPNRVNAVSPLVVGNKVIATAGPGRGAICLLLQPDGSQREVWQIPRNLDSQFNNIVSVNDLLFGFTSKWNRQAQFRCINLSDGEIRWEWPAELGRGSIAVADGKFYLLGEEGNFAVLDIDANEPQMLYRSTEPLLDGPTYSAPVIVGGQMILRNEKQLISIDLQP</sequence>
<dbReference type="Pfam" id="PF13360">
    <property type="entry name" value="PQQ_2"/>
    <property type="match status" value="1"/>
</dbReference>
<feature type="signal peptide" evidence="1">
    <location>
        <begin position="1"/>
        <end position="22"/>
    </location>
</feature>
<feature type="chain" id="PRO_5003258540" evidence="1">
    <location>
        <begin position="23"/>
        <end position="457"/>
    </location>
</feature>
<feature type="domain" description="Pyrrolo-quinoline quinone repeat" evidence="2">
    <location>
        <begin position="130"/>
        <end position="379"/>
    </location>
</feature>
<name>F0SHB8_RUBBR</name>
<dbReference type="PANTHER" id="PTHR34512">
    <property type="entry name" value="CELL SURFACE PROTEIN"/>
    <property type="match status" value="1"/>
</dbReference>
<dbReference type="PROSITE" id="PS51257">
    <property type="entry name" value="PROKAR_LIPOPROTEIN"/>
    <property type="match status" value="1"/>
</dbReference>
<evidence type="ECO:0000256" key="1">
    <source>
        <dbReference type="SAM" id="SignalP"/>
    </source>
</evidence>
<protein>
    <submittedName>
        <fullName evidence="3">PQQ repeat-containing protein</fullName>
    </submittedName>
</protein>
<reference evidence="4" key="1">
    <citation type="submission" date="2011-02" db="EMBL/GenBank/DDBJ databases">
        <title>The complete genome of Planctomyces brasiliensis DSM 5305.</title>
        <authorList>
            <person name="Lucas S."/>
            <person name="Copeland A."/>
            <person name="Lapidus A."/>
            <person name="Bruce D."/>
            <person name="Goodwin L."/>
            <person name="Pitluck S."/>
            <person name="Kyrpides N."/>
            <person name="Mavromatis K."/>
            <person name="Pagani I."/>
            <person name="Ivanova N."/>
            <person name="Ovchinnikova G."/>
            <person name="Lu M."/>
            <person name="Detter J.C."/>
            <person name="Han C."/>
            <person name="Land M."/>
            <person name="Hauser L."/>
            <person name="Markowitz V."/>
            <person name="Cheng J.-F."/>
            <person name="Hugenholtz P."/>
            <person name="Woyke T."/>
            <person name="Wu D."/>
            <person name="Tindall B."/>
            <person name="Pomrenke H.G."/>
            <person name="Brambilla E."/>
            <person name="Klenk H.-P."/>
            <person name="Eisen J.A."/>
        </authorList>
    </citation>
    <scope>NUCLEOTIDE SEQUENCE [LARGE SCALE GENOMIC DNA]</scope>
    <source>
        <strain evidence="4">ATCC 49424 / DSM 5305 / JCM 21570 / NBRC 103401 / IFAM 1448</strain>
    </source>
</reference>
<dbReference type="eggNOG" id="COG1520">
    <property type="taxonomic scope" value="Bacteria"/>
</dbReference>
<dbReference type="Proteomes" id="UP000006860">
    <property type="component" value="Chromosome"/>
</dbReference>
<evidence type="ECO:0000259" key="2">
    <source>
        <dbReference type="Pfam" id="PF13360"/>
    </source>
</evidence>
<dbReference type="SUPFAM" id="SSF50998">
    <property type="entry name" value="Quinoprotein alcohol dehydrogenase-like"/>
    <property type="match status" value="1"/>
</dbReference>
<proteinExistence type="predicted"/>
<dbReference type="PANTHER" id="PTHR34512:SF30">
    <property type="entry name" value="OUTER MEMBRANE PROTEIN ASSEMBLY FACTOR BAMB"/>
    <property type="match status" value="1"/>
</dbReference>
<dbReference type="EMBL" id="CP002546">
    <property type="protein sequence ID" value="ADY61673.1"/>
    <property type="molecule type" value="Genomic_DNA"/>
</dbReference>
<gene>
    <name evidence="3" type="ORF">Plabr_R0045</name>
</gene>